<dbReference type="InterPro" id="IPR000014">
    <property type="entry name" value="PAS"/>
</dbReference>
<dbReference type="InterPro" id="IPR052155">
    <property type="entry name" value="Biofilm_reg_signaling"/>
</dbReference>
<dbReference type="eggNOG" id="COG5000">
    <property type="taxonomic scope" value="Bacteria"/>
</dbReference>
<dbReference type="SMART" id="SM00091">
    <property type="entry name" value="PAS"/>
    <property type="match status" value="1"/>
</dbReference>
<dbReference type="SUPFAM" id="SSF141868">
    <property type="entry name" value="EAL domain-like"/>
    <property type="match status" value="1"/>
</dbReference>
<dbReference type="Gene3D" id="3.20.20.450">
    <property type="entry name" value="EAL domain"/>
    <property type="match status" value="1"/>
</dbReference>
<dbReference type="PROSITE" id="PS50887">
    <property type="entry name" value="GGDEF"/>
    <property type="match status" value="1"/>
</dbReference>
<dbReference type="InterPro" id="IPR029016">
    <property type="entry name" value="GAF-like_dom_sf"/>
</dbReference>
<evidence type="ECO:0000259" key="7">
    <source>
        <dbReference type="PROSITE" id="PS50887"/>
    </source>
</evidence>
<dbReference type="CDD" id="cd01948">
    <property type="entry name" value="EAL"/>
    <property type="match status" value="1"/>
</dbReference>
<evidence type="ECO:0000256" key="2">
    <source>
        <dbReference type="ARBA" id="ARBA00022777"/>
    </source>
</evidence>
<dbReference type="OrthoDB" id="9813903at2"/>
<dbReference type="GO" id="GO:0016301">
    <property type="term" value="F:kinase activity"/>
    <property type="evidence" value="ECO:0007669"/>
    <property type="project" value="UniProtKB-KW"/>
</dbReference>
<protein>
    <submittedName>
        <fullName evidence="8">Response regulator receiver modulated diguanylate cyclase/phosphodiesterase with PAS/PAC sensor(S)</fullName>
    </submittedName>
</protein>
<dbReference type="PROSITE" id="PS50112">
    <property type="entry name" value="PAS"/>
    <property type="match status" value="1"/>
</dbReference>
<dbReference type="PROSITE" id="PS50110">
    <property type="entry name" value="RESPONSE_REGULATORY"/>
    <property type="match status" value="1"/>
</dbReference>
<reference evidence="8 9" key="1">
    <citation type="submission" date="2008-03" db="EMBL/GenBank/DDBJ databases">
        <title>Complete sequence of Leptothrix cholodnii SP-6.</title>
        <authorList>
            <consortium name="US DOE Joint Genome Institute"/>
            <person name="Copeland A."/>
            <person name="Lucas S."/>
            <person name="Lapidus A."/>
            <person name="Glavina del Rio T."/>
            <person name="Dalin E."/>
            <person name="Tice H."/>
            <person name="Bruce D."/>
            <person name="Goodwin L."/>
            <person name="Pitluck S."/>
            <person name="Chertkov O."/>
            <person name="Brettin T."/>
            <person name="Detter J.C."/>
            <person name="Han C."/>
            <person name="Kuske C.R."/>
            <person name="Schmutz J."/>
            <person name="Larimer F."/>
            <person name="Land M."/>
            <person name="Hauser L."/>
            <person name="Kyrpides N."/>
            <person name="Lykidis A."/>
            <person name="Emerson D."/>
            <person name="Richardson P."/>
        </authorList>
    </citation>
    <scope>NUCLEOTIDE SEQUENCE [LARGE SCALE GENOMIC DNA]</scope>
    <source>
        <strain evidence="9">ATCC 51168 / LMG 8142 / SP-6</strain>
    </source>
</reference>
<dbReference type="NCBIfam" id="TIGR00229">
    <property type="entry name" value="sensory_box"/>
    <property type="match status" value="1"/>
</dbReference>
<dbReference type="SUPFAM" id="SSF55781">
    <property type="entry name" value="GAF domain-like"/>
    <property type="match status" value="2"/>
</dbReference>
<sequence length="1083" mass="117914">MARVLVIDDESDNRALVVTLLRYAGHEACEAGDGAQGLLIAQAQRPDLVVCDLLMPTMDGYEFVRRLRNETGIAHTEVIFWTATFLEREARKLALACGVTRVLTKPTEPELILETVAQALAQVAPAAAGRVVTLPQPRADDFSAEHLRVVSDKLLAKVAELEVANQRLSALNQMSLLLASERDPHTLLDRLCRGARELLGARAAVLCVKDPRNGADLHRSVWGLDAEQAEAARALPFMVPVAQSTLIERRPQRFGPAGPADAPVELGAGLPPLASGLIVPVASLEHVYGWLLLIDKLGEPGFSADDEALLVTHAAQAGRIFENGSLYARVQRHLADLRVEIAERQRGEAQLRQSEARLAGLVESAMDGIVAVDNALRIVLFNPAAAQMFGYRTAEMLGQPLDRLLPEDHRGTHDSAVRAFGSGGGRPRSMGGVARTVTGLRRSGEAFPIDASISMIATDGDPLYVVILRDITARVQAEDHIRRLARVATVLSDINSLIVRVRDRDELMHEACRIAVEEGRFRRAWVGMVEPDGLRVSVSAGPDDGYMAQLRAELAAEPLAPDSLYARALHSHEPLVLNDLSKAAGLRFAAAARGCGSGALVWLPLVVSGQCVAVMSLHADAPGFFDADEMKLLRELAGDMSFALEHIAQQERLVHLAYYDLLTGLANSTLFHERLERHVEAACAVRQKVAVALVDLVRFKMINDTLGRHAGDALLKRVAERLLDCVGDHAQIARVSADRFAVVFADVRAEADLARVFATQYTECFGLPFTIDSQDLLVSAKVGIALYPDDGGNAETLFRNAEAAVKNAKSAADTVLFYNPRMSATVAETLAIENRLRQALEQGQFVLHYQPKVDLDSRRIVSVEALLRWQSPELGLVPPLKFIPLLEETGQILAVGDWALRCAARDHKHWRELGLPAPRIAVNVSAIQLHRDDFVAALALALQEEGGQPAGIDIEITETIVMQDVEASVAKLHALRAMGVDVAIDDFGTGYSSLAYLSRLPVQLLKIDRAFVDTMLSDPNNMILVSTMISLAHSLRMKVIAEGVETEEQAKILQLLRCDQMQGYLVSRPVPREQITAMLQAAA</sequence>
<dbReference type="Pfam" id="PF13185">
    <property type="entry name" value="GAF_2"/>
    <property type="match status" value="2"/>
</dbReference>
<keyword evidence="1" id="KW-0808">Transferase</keyword>
<dbReference type="Gene3D" id="3.40.50.2300">
    <property type="match status" value="1"/>
</dbReference>
<evidence type="ECO:0000256" key="1">
    <source>
        <dbReference type="ARBA" id="ARBA00022679"/>
    </source>
</evidence>
<dbReference type="Pfam" id="PF00072">
    <property type="entry name" value="Response_reg"/>
    <property type="match status" value="1"/>
</dbReference>
<feature type="domain" description="Response regulatory" evidence="4">
    <location>
        <begin position="3"/>
        <end position="120"/>
    </location>
</feature>
<evidence type="ECO:0000259" key="4">
    <source>
        <dbReference type="PROSITE" id="PS50110"/>
    </source>
</evidence>
<evidence type="ECO:0000313" key="8">
    <source>
        <dbReference type="EMBL" id="ACB36426.1"/>
    </source>
</evidence>
<dbReference type="InterPro" id="IPR000160">
    <property type="entry name" value="GGDEF_dom"/>
</dbReference>
<dbReference type="InterPro" id="IPR029787">
    <property type="entry name" value="Nucleotide_cyclase"/>
</dbReference>
<dbReference type="InterPro" id="IPR003018">
    <property type="entry name" value="GAF"/>
</dbReference>
<dbReference type="eggNOG" id="COG2203">
    <property type="taxonomic scope" value="Bacteria"/>
</dbReference>
<dbReference type="Gene3D" id="3.30.450.40">
    <property type="match status" value="2"/>
</dbReference>
<dbReference type="NCBIfam" id="TIGR00254">
    <property type="entry name" value="GGDEF"/>
    <property type="match status" value="1"/>
</dbReference>
<dbReference type="eggNOG" id="COG5001">
    <property type="taxonomic scope" value="Bacteria"/>
</dbReference>
<dbReference type="PANTHER" id="PTHR44757:SF2">
    <property type="entry name" value="BIOFILM ARCHITECTURE MAINTENANCE PROTEIN MBAA"/>
    <property type="match status" value="1"/>
</dbReference>
<dbReference type="CDD" id="cd01949">
    <property type="entry name" value="GGDEF"/>
    <property type="match status" value="1"/>
</dbReference>
<gene>
    <name evidence="8" type="ordered locus">Lcho_4175</name>
</gene>
<feature type="domain" description="PAS" evidence="5">
    <location>
        <begin position="354"/>
        <end position="423"/>
    </location>
</feature>
<dbReference type="SMART" id="SM00267">
    <property type="entry name" value="GGDEF"/>
    <property type="match status" value="1"/>
</dbReference>
<dbReference type="STRING" id="395495.Lcho_4175"/>
<dbReference type="eggNOG" id="COG0745">
    <property type="taxonomic scope" value="Bacteria"/>
</dbReference>
<dbReference type="PANTHER" id="PTHR44757">
    <property type="entry name" value="DIGUANYLATE CYCLASE DGCP"/>
    <property type="match status" value="1"/>
</dbReference>
<dbReference type="KEGG" id="lch:Lcho_4175"/>
<dbReference type="InterPro" id="IPR001633">
    <property type="entry name" value="EAL_dom"/>
</dbReference>
<dbReference type="Pfam" id="PF00563">
    <property type="entry name" value="EAL"/>
    <property type="match status" value="1"/>
</dbReference>
<evidence type="ECO:0000259" key="5">
    <source>
        <dbReference type="PROSITE" id="PS50112"/>
    </source>
</evidence>
<name>B1XYJ0_LEPCP</name>
<dbReference type="PROSITE" id="PS50883">
    <property type="entry name" value="EAL"/>
    <property type="match status" value="1"/>
</dbReference>
<dbReference type="AlphaFoldDB" id="B1XYJ0"/>
<feature type="domain" description="EAL" evidence="6">
    <location>
        <begin position="829"/>
        <end position="1083"/>
    </location>
</feature>
<evidence type="ECO:0000313" key="9">
    <source>
        <dbReference type="Proteomes" id="UP000001693"/>
    </source>
</evidence>
<keyword evidence="3" id="KW-0597">Phosphoprotein</keyword>
<organism evidence="8 9">
    <name type="scientific">Leptothrix cholodnii (strain ATCC 51168 / LMG 8142 / SP-6)</name>
    <name type="common">Leptothrix discophora (strain SP-6)</name>
    <dbReference type="NCBI Taxonomy" id="395495"/>
    <lineage>
        <taxon>Bacteria</taxon>
        <taxon>Pseudomonadati</taxon>
        <taxon>Pseudomonadota</taxon>
        <taxon>Betaproteobacteria</taxon>
        <taxon>Burkholderiales</taxon>
        <taxon>Sphaerotilaceae</taxon>
        <taxon>Leptothrix</taxon>
    </lineage>
</organism>
<dbReference type="InterPro" id="IPR011006">
    <property type="entry name" value="CheY-like_superfamily"/>
</dbReference>
<dbReference type="Proteomes" id="UP000001693">
    <property type="component" value="Chromosome"/>
</dbReference>
<dbReference type="Gene3D" id="3.30.450.20">
    <property type="entry name" value="PAS domain"/>
    <property type="match status" value="1"/>
</dbReference>
<dbReference type="GO" id="GO:0000160">
    <property type="term" value="P:phosphorelay signal transduction system"/>
    <property type="evidence" value="ECO:0007669"/>
    <property type="project" value="InterPro"/>
</dbReference>
<dbReference type="InterPro" id="IPR035919">
    <property type="entry name" value="EAL_sf"/>
</dbReference>
<evidence type="ECO:0000256" key="3">
    <source>
        <dbReference type="PROSITE-ProRule" id="PRU00169"/>
    </source>
</evidence>
<dbReference type="EMBL" id="CP001013">
    <property type="protein sequence ID" value="ACB36426.1"/>
    <property type="molecule type" value="Genomic_DNA"/>
</dbReference>
<dbReference type="SMART" id="SM00052">
    <property type="entry name" value="EAL"/>
    <property type="match status" value="1"/>
</dbReference>
<proteinExistence type="predicted"/>
<dbReference type="Pfam" id="PF00990">
    <property type="entry name" value="GGDEF"/>
    <property type="match status" value="1"/>
</dbReference>
<dbReference type="Gene3D" id="3.30.70.270">
    <property type="match status" value="1"/>
</dbReference>
<dbReference type="InterPro" id="IPR001789">
    <property type="entry name" value="Sig_transdc_resp-reg_receiver"/>
</dbReference>
<dbReference type="InterPro" id="IPR035965">
    <property type="entry name" value="PAS-like_dom_sf"/>
</dbReference>
<accession>B1XYJ0</accession>
<dbReference type="SMART" id="SM00065">
    <property type="entry name" value="GAF"/>
    <property type="match status" value="2"/>
</dbReference>
<keyword evidence="2" id="KW-0418">Kinase</keyword>
<dbReference type="HOGENOM" id="CLU_000445_70_50_4"/>
<dbReference type="CDD" id="cd00130">
    <property type="entry name" value="PAS"/>
    <property type="match status" value="1"/>
</dbReference>
<dbReference type="SUPFAM" id="SSF52172">
    <property type="entry name" value="CheY-like"/>
    <property type="match status" value="1"/>
</dbReference>
<dbReference type="SUPFAM" id="SSF55073">
    <property type="entry name" value="Nucleotide cyclase"/>
    <property type="match status" value="1"/>
</dbReference>
<evidence type="ECO:0000259" key="6">
    <source>
        <dbReference type="PROSITE" id="PS50883"/>
    </source>
</evidence>
<dbReference type="RefSeq" id="WP_012349167.1">
    <property type="nucleotide sequence ID" value="NC_010524.1"/>
</dbReference>
<dbReference type="SMART" id="SM00448">
    <property type="entry name" value="REC"/>
    <property type="match status" value="1"/>
</dbReference>
<feature type="domain" description="GGDEF" evidence="7">
    <location>
        <begin position="687"/>
        <end position="820"/>
    </location>
</feature>
<feature type="modified residue" description="4-aspartylphosphate" evidence="3">
    <location>
        <position position="52"/>
    </location>
</feature>
<dbReference type="SUPFAM" id="SSF55785">
    <property type="entry name" value="PYP-like sensor domain (PAS domain)"/>
    <property type="match status" value="1"/>
</dbReference>
<dbReference type="FunFam" id="3.20.20.450:FF:000001">
    <property type="entry name" value="Cyclic di-GMP phosphodiesterase yahA"/>
    <property type="match status" value="1"/>
</dbReference>
<keyword evidence="9" id="KW-1185">Reference proteome</keyword>
<dbReference type="InterPro" id="IPR043128">
    <property type="entry name" value="Rev_trsase/Diguanyl_cyclase"/>
</dbReference>
<dbReference type="Pfam" id="PF13426">
    <property type="entry name" value="PAS_9"/>
    <property type="match status" value="1"/>
</dbReference>